<dbReference type="PANTHER" id="PTHR28037">
    <property type="entry name" value="ALCOHOL O-ACETYLTRANSFERASE 1-RELATED"/>
    <property type="match status" value="1"/>
</dbReference>
<evidence type="ECO:0008006" key="3">
    <source>
        <dbReference type="Google" id="ProtNLM"/>
    </source>
</evidence>
<dbReference type="PANTHER" id="PTHR28037:SF1">
    <property type="entry name" value="ALCOHOL O-ACETYLTRANSFERASE 1-RELATED"/>
    <property type="match status" value="1"/>
</dbReference>
<dbReference type="InterPro" id="IPR052058">
    <property type="entry name" value="Alcohol_O-acetyltransferase"/>
</dbReference>
<accession>A0A1J7JA53</accession>
<dbReference type="Proteomes" id="UP000182658">
    <property type="component" value="Unassembled WGS sequence"/>
</dbReference>
<dbReference type="GO" id="GO:0008080">
    <property type="term" value="F:N-acetyltransferase activity"/>
    <property type="evidence" value="ECO:0007669"/>
    <property type="project" value="TreeGrafter"/>
</dbReference>
<keyword evidence="2" id="KW-1185">Reference proteome</keyword>
<name>A0A1J7JA53_9PEZI</name>
<feature type="non-terminal residue" evidence="1">
    <location>
        <position position="1"/>
    </location>
</feature>
<dbReference type="SUPFAM" id="SSF52777">
    <property type="entry name" value="CoA-dependent acyltransferases"/>
    <property type="match status" value="1"/>
</dbReference>
<dbReference type="Pfam" id="PF07247">
    <property type="entry name" value="AATase"/>
    <property type="match status" value="1"/>
</dbReference>
<reference evidence="1 2" key="1">
    <citation type="submission" date="2016-10" db="EMBL/GenBank/DDBJ databases">
        <title>Draft genome sequence of Coniochaeta ligniaria NRRL30616, a lignocellulolytic fungus for bioabatement of inhibitors in plant biomass hydrolysates.</title>
        <authorList>
            <consortium name="DOE Joint Genome Institute"/>
            <person name="Jimenez D.J."/>
            <person name="Hector R.E."/>
            <person name="Riley R."/>
            <person name="Sun H."/>
            <person name="Grigoriev I.V."/>
            <person name="Van Elsas J.D."/>
            <person name="Nichols N.N."/>
        </authorList>
    </citation>
    <scope>NUCLEOTIDE SEQUENCE [LARGE SCALE GENOMIC DNA]</scope>
    <source>
        <strain evidence="1 2">NRRL 30616</strain>
    </source>
</reference>
<dbReference type="AlphaFoldDB" id="A0A1J7JA53"/>
<evidence type="ECO:0000313" key="2">
    <source>
        <dbReference type="Proteomes" id="UP000182658"/>
    </source>
</evidence>
<dbReference type="OrthoDB" id="2150604at2759"/>
<evidence type="ECO:0000313" key="1">
    <source>
        <dbReference type="EMBL" id="OIW24426.1"/>
    </source>
</evidence>
<dbReference type="STRING" id="1408157.A0A1J7JA53"/>
<proteinExistence type="predicted"/>
<protein>
    <recommendedName>
        <fullName evidence="3">Alcohol acetyltransferase</fullName>
    </recommendedName>
</protein>
<dbReference type="Gene3D" id="3.30.559.10">
    <property type="entry name" value="Chloramphenicol acetyltransferase-like domain"/>
    <property type="match status" value="1"/>
</dbReference>
<dbReference type="EMBL" id="KV875103">
    <property type="protein sequence ID" value="OIW24426.1"/>
    <property type="molecule type" value="Genomic_DNA"/>
</dbReference>
<sequence>PNIIRKLGHLERYQSAQHLLRAYLACAVSCRYAMPDALLATGPSSPILEAIVERAFAQAILEHPLFQVGLANEDSKKPSWVRLDRIDLHNHIEWRTVADTEDYDDVLREVLDWQVNHRFTHLETLPRWRSVILKSASFHSVDIVFAWDHAAGDGMSGKIFHQSLLTALNAGSDEKYSEPLKDRSFDVLLTALPPPVEKLLKLPVSCGFLLTEGWHTLRPPSLALDFPYAVKWAPVQPSPCTTRLSLVVVTEEILQGVLVACRQHQTTLTGLLHTLILVSMATRLPEDKVQAFQTGTPLCLRRFISPSPEEYPDLNMEHTVGMAVTYWHYRFDKDIVTKVRQLANSDSSRADSDGDLGATVWSAATALKQELSKKLESIPKNDAVGLTRFVGDWRSFVEDRAKTPRETSWELSNLGVIDGEVQKEKEKSGAGENWTIERAVYSQSASVSGPAICMNPVAVKGKGLVITCVWQVEVIEDQLVRGLSSDLETWLNGLGEKGRLTFDVHR</sequence>
<organism evidence="1 2">
    <name type="scientific">Coniochaeta ligniaria NRRL 30616</name>
    <dbReference type="NCBI Taxonomy" id="1408157"/>
    <lineage>
        <taxon>Eukaryota</taxon>
        <taxon>Fungi</taxon>
        <taxon>Dikarya</taxon>
        <taxon>Ascomycota</taxon>
        <taxon>Pezizomycotina</taxon>
        <taxon>Sordariomycetes</taxon>
        <taxon>Sordariomycetidae</taxon>
        <taxon>Coniochaetales</taxon>
        <taxon>Coniochaetaceae</taxon>
        <taxon>Coniochaeta</taxon>
    </lineage>
</organism>
<dbReference type="InterPro" id="IPR023213">
    <property type="entry name" value="CAT-like_dom_sf"/>
</dbReference>
<dbReference type="InParanoid" id="A0A1J7JA53"/>
<dbReference type="InterPro" id="IPR010828">
    <property type="entry name" value="Atf2/Sli1-like"/>
</dbReference>
<gene>
    <name evidence="1" type="ORF">CONLIGDRAFT_691744</name>
</gene>